<protein>
    <submittedName>
        <fullName evidence="5">Cuticle protein 3-like</fullName>
    </submittedName>
</protein>
<dbReference type="AlphaFoldDB" id="A0A6P7FPS6"/>
<evidence type="ECO:0000313" key="5">
    <source>
        <dbReference type="RefSeq" id="XP_028134960.1"/>
    </source>
</evidence>
<dbReference type="GO" id="GO:0062129">
    <property type="term" value="C:chitin-based extracellular matrix"/>
    <property type="evidence" value="ECO:0007669"/>
    <property type="project" value="TreeGrafter"/>
</dbReference>
<reference evidence="5" key="1">
    <citation type="submission" date="2025-08" db="UniProtKB">
        <authorList>
            <consortium name="RefSeq"/>
        </authorList>
    </citation>
    <scope>IDENTIFICATION</scope>
    <source>
        <tissue evidence="5">Whole insect</tissue>
    </source>
</reference>
<evidence type="ECO:0000256" key="1">
    <source>
        <dbReference type="ARBA" id="ARBA00022460"/>
    </source>
</evidence>
<dbReference type="RefSeq" id="XP_028134960.1">
    <property type="nucleotide sequence ID" value="XM_028279159.1"/>
</dbReference>
<keyword evidence="4" id="KW-0732">Signal</keyword>
<dbReference type="KEGG" id="dvv:114329898"/>
<dbReference type="PRINTS" id="PR00947">
    <property type="entry name" value="CUTICLE"/>
</dbReference>
<gene>
    <name evidence="5" type="primary">LOC114329898</name>
</gene>
<dbReference type="InterPro" id="IPR031311">
    <property type="entry name" value="CHIT_BIND_RR_consensus"/>
</dbReference>
<dbReference type="PROSITE" id="PS51155">
    <property type="entry name" value="CHIT_BIND_RR_2"/>
    <property type="match status" value="1"/>
</dbReference>
<dbReference type="OrthoDB" id="6923072at2759"/>
<feature type="chain" id="PRO_5028341077" evidence="4">
    <location>
        <begin position="17"/>
        <end position="241"/>
    </location>
</feature>
<dbReference type="PROSITE" id="PS00233">
    <property type="entry name" value="CHIT_BIND_RR_1"/>
    <property type="match status" value="1"/>
</dbReference>
<dbReference type="PANTHER" id="PTHR10380">
    <property type="entry name" value="CUTICLE PROTEIN"/>
    <property type="match status" value="1"/>
</dbReference>
<feature type="signal peptide" evidence="4">
    <location>
        <begin position="1"/>
        <end position="16"/>
    </location>
</feature>
<evidence type="ECO:0000256" key="2">
    <source>
        <dbReference type="PROSITE-ProRule" id="PRU00497"/>
    </source>
</evidence>
<name>A0A6P7FPS6_DIAVI</name>
<feature type="region of interest" description="Disordered" evidence="3">
    <location>
        <begin position="196"/>
        <end position="241"/>
    </location>
</feature>
<dbReference type="GO" id="GO:0008010">
    <property type="term" value="F:structural constituent of chitin-based larval cuticle"/>
    <property type="evidence" value="ECO:0007669"/>
    <property type="project" value="TreeGrafter"/>
</dbReference>
<dbReference type="InParanoid" id="A0A6P7FPS6"/>
<accession>A0A6P7FPS6</accession>
<dbReference type="FunCoup" id="A0A6P7FPS6">
    <property type="interactions" value="7"/>
</dbReference>
<feature type="compositionally biased region" description="Low complexity" evidence="3">
    <location>
        <begin position="49"/>
        <end position="77"/>
    </location>
</feature>
<evidence type="ECO:0000256" key="3">
    <source>
        <dbReference type="SAM" id="MobiDB-lite"/>
    </source>
</evidence>
<dbReference type="InterPro" id="IPR050468">
    <property type="entry name" value="Cuticle_Struct_Prot"/>
</dbReference>
<dbReference type="PANTHER" id="PTHR10380:SF173">
    <property type="entry name" value="CUTICULAR PROTEIN 47EF, ISOFORM C-RELATED"/>
    <property type="match status" value="1"/>
</dbReference>
<dbReference type="InterPro" id="IPR000618">
    <property type="entry name" value="Insect_cuticle"/>
</dbReference>
<organism evidence="5">
    <name type="scientific">Diabrotica virgifera virgifera</name>
    <name type="common">western corn rootworm</name>
    <dbReference type="NCBI Taxonomy" id="50390"/>
    <lineage>
        <taxon>Eukaryota</taxon>
        <taxon>Metazoa</taxon>
        <taxon>Ecdysozoa</taxon>
        <taxon>Arthropoda</taxon>
        <taxon>Hexapoda</taxon>
        <taxon>Insecta</taxon>
        <taxon>Pterygota</taxon>
        <taxon>Neoptera</taxon>
        <taxon>Endopterygota</taxon>
        <taxon>Coleoptera</taxon>
        <taxon>Polyphaga</taxon>
        <taxon>Cucujiformia</taxon>
        <taxon>Chrysomeloidea</taxon>
        <taxon>Chrysomelidae</taxon>
        <taxon>Galerucinae</taxon>
        <taxon>Diabroticina</taxon>
        <taxon>Diabroticites</taxon>
        <taxon>Diabrotica</taxon>
    </lineage>
</organism>
<feature type="region of interest" description="Disordered" evidence="3">
    <location>
        <begin position="49"/>
        <end position="81"/>
    </location>
</feature>
<sequence length="241" mass="25831">MRQFVVLFAIIGLSYCGRLENTYLPPNQGGGYDSAAHASFNKISTHSANSFSSQNSFQQPSFNNKYSAPAPSGPAGPINKEANDVPILRLDNNNDGETYNYALETGNGISMQEQGDASHDGTNAQGGFSYTAPDGQQISIQYVAGESGFVPQGAHIPTAPPVPEDIQKALEQNLADEARGIVDDGQYREEGESGQYNQAAYGGHGGRNEQATGASKNNFNFQPVKNQYIPPSNNGKQGYHY</sequence>
<dbReference type="Pfam" id="PF00379">
    <property type="entry name" value="Chitin_bind_4"/>
    <property type="match status" value="1"/>
</dbReference>
<feature type="compositionally biased region" description="Polar residues" evidence="3">
    <location>
        <begin position="209"/>
        <end position="241"/>
    </location>
</feature>
<proteinExistence type="predicted"/>
<evidence type="ECO:0000256" key="4">
    <source>
        <dbReference type="SAM" id="SignalP"/>
    </source>
</evidence>
<keyword evidence="1 2" id="KW-0193">Cuticle</keyword>